<dbReference type="InterPro" id="IPR005908">
    <property type="entry name" value="G1P_thy_trans_l"/>
</dbReference>
<dbReference type="Gene3D" id="2.160.10.10">
    <property type="entry name" value="Hexapeptide repeat proteins"/>
    <property type="match status" value="1"/>
</dbReference>
<dbReference type="InterPro" id="IPR005835">
    <property type="entry name" value="NTP_transferase_dom"/>
</dbReference>
<gene>
    <name evidence="2" type="ORF">E6K73_05870</name>
</gene>
<dbReference type="NCBIfam" id="TIGR01208">
    <property type="entry name" value="rmlA_long"/>
    <property type="match status" value="1"/>
</dbReference>
<sequence>MKALVLAGGRGTRLRPITHTSAKQLVPVANKPVLFYGLEAIGAAGIREVGIVVGDPREMLQPDHRTGQLVTVMVNTQAEIRAAVGDGSAFGLEVTFIEQEAALGLAHAVKIAEPYMAGEPFVMYLGDNLIKDGISPFVREFAAEKPDAQILLAHVKTPSEFGVAELEGDRVVRLEEKPKQPHSDLALVGVYLFNATIFDAVRAIRPSRRGELEITDAIQHLISSGNRVRSHVITGWWKDTGKVEDMLEGNRMMLGSLETDIRGVVDQASAVEGRVSIGPGTVVERSRLRGPLIIGANARIIDSYVGPFTAIADEVELSHSEIEHSIVLERSKIHDVPRRIESSLIGKDVVVCASDARPRTHRLTLGDSSRVELS</sequence>
<organism evidence="2 3">
    <name type="scientific">Eiseniibacteriota bacterium</name>
    <dbReference type="NCBI Taxonomy" id="2212470"/>
    <lineage>
        <taxon>Bacteria</taxon>
        <taxon>Candidatus Eiseniibacteriota</taxon>
    </lineage>
</organism>
<dbReference type="Pfam" id="PF00483">
    <property type="entry name" value="NTP_transferase"/>
    <property type="match status" value="1"/>
</dbReference>
<dbReference type="EMBL" id="VBOT01000072">
    <property type="protein sequence ID" value="TMQ51373.1"/>
    <property type="molecule type" value="Genomic_DNA"/>
</dbReference>
<proteinExistence type="predicted"/>
<dbReference type="EC" id="2.7.7.24" evidence="2"/>
<dbReference type="CDD" id="cd04189">
    <property type="entry name" value="G1P_TT_long"/>
    <property type="match status" value="1"/>
</dbReference>
<keyword evidence="2" id="KW-0808">Transferase</keyword>
<feature type="domain" description="Nucleotidyl transferase" evidence="1">
    <location>
        <begin position="2"/>
        <end position="251"/>
    </location>
</feature>
<dbReference type="SUPFAM" id="SSF53448">
    <property type="entry name" value="Nucleotide-diphospho-sugar transferases"/>
    <property type="match status" value="1"/>
</dbReference>
<dbReference type="InterPro" id="IPR029044">
    <property type="entry name" value="Nucleotide-diphossugar_trans"/>
</dbReference>
<evidence type="ECO:0000259" key="1">
    <source>
        <dbReference type="Pfam" id="PF00483"/>
    </source>
</evidence>
<dbReference type="GO" id="GO:0008879">
    <property type="term" value="F:glucose-1-phosphate thymidylyltransferase activity"/>
    <property type="evidence" value="ECO:0007669"/>
    <property type="project" value="UniProtKB-EC"/>
</dbReference>
<dbReference type="Proteomes" id="UP000320184">
    <property type="component" value="Unassembled WGS sequence"/>
</dbReference>
<dbReference type="PANTHER" id="PTHR42883:SF2">
    <property type="entry name" value="THYMIDYLYLTRANSFERASE"/>
    <property type="match status" value="1"/>
</dbReference>
<evidence type="ECO:0000313" key="2">
    <source>
        <dbReference type="EMBL" id="TMQ51373.1"/>
    </source>
</evidence>
<reference evidence="2 3" key="1">
    <citation type="journal article" date="2019" name="Nat. Microbiol.">
        <title>Mediterranean grassland soil C-N compound turnover is dependent on rainfall and depth, and is mediated by genomically divergent microorganisms.</title>
        <authorList>
            <person name="Diamond S."/>
            <person name="Andeer P.F."/>
            <person name="Li Z."/>
            <person name="Crits-Christoph A."/>
            <person name="Burstein D."/>
            <person name="Anantharaman K."/>
            <person name="Lane K.R."/>
            <person name="Thomas B.C."/>
            <person name="Pan C."/>
            <person name="Northen T.R."/>
            <person name="Banfield J.F."/>
        </authorList>
    </citation>
    <scope>NUCLEOTIDE SEQUENCE [LARGE SCALE GENOMIC DNA]</scope>
    <source>
        <strain evidence="2">WS_3</strain>
    </source>
</reference>
<keyword evidence="2" id="KW-0548">Nucleotidyltransferase</keyword>
<protein>
    <submittedName>
        <fullName evidence="2">Glucose-1-phosphate thymidylyltransferase</fullName>
        <ecNumber evidence="2">2.7.7.24</ecNumber>
    </submittedName>
</protein>
<evidence type="ECO:0000313" key="3">
    <source>
        <dbReference type="Proteomes" id="UP000320184"/>
    </source>
</evidence>
<dbReference type="AlphaFoldDB" id="A0A538SJ23"/>
<dbReference type="Gene3D" id="3.90.550.10">
    <property type="entry name" value="Spore Coat Polysaccharide Biosynthesis Protein SpsA, Chain A"/>
    <property type="match status" value="1"/>
</dbReference>
<dbReference type="PANTHER" id="PTHR42883">
    <property type="entry name" value="GLUCOSE-1-PHOSPHATE THYMIDYLTRANSFERASE"/>
    <property type="match status" value="1"/>
</dbReference>
<name>A0A538SJ23_UNCEI</name>
<accession>A0A538SJ23</accession>
<comment type="caution">
    <text evidence="2">The sequence shown here is derived from an EMBL/GenBank/DDBJ whole genome shotgun (WGS) entry which is preliminary data.</text>
</comment>